<proteinExistence type="predicted"/>
<accession>A0A381ULX5</accession>
<gene>
    <name evidence="1" type="ORF">METZ01_LOCUS80657</name>
</gene>
<protein>
    <submittedName>
        <fullName evidence="1">Uncharacterized protein</fullName>
    </submittedName>
</protein>
<name>A0A381ULX5_9ZZZZ</name>
<evidence type="ECO:0000313" key="1">
    <source>
        <dbReference type="EMBL" id="SVA27803.1"/>
    </source>
</evidence>
<reference evidence="1" key="1">
    <citation type="submission" date="2018-05" db="EMBL/GenBank/DDBJ databases">
        <authorList>
            <person name="Lanie J.A."/>
            <person name="Ng W.-L."/>
            <person name="Kazmierczak K.M."/>
            <person name="Andrzejewski T.M."/>
            <person name="Davidsen T.M."/>
            <person name="Wayne K.J."/>
            <person name="Tettelin H."/>
            <person name="Glass J.I."/>
            <person name="Rusch D."/>
            <person name="Podicherti R."/>
            <person name="Tsui H.-C.T."/>
            <person name="Winkler M.E."/>
        </authorList>
    </citation>
    <scope>NUCLEOTIDE SEQUENCE</scope>
</reference>
<organism evidence="1">
    <name type="scientific">marine metagenome</name>
    <dbReference type="NCBI Taxonomy" id="408172"/>
    <lineage>
        <taxon>unclassified sequences</taxon>
        <taxon>metagenomes</taxon>
        <taxon>ecological metagenomes</taxon>
    </lineage>
</organism>
<dbReference type="EMBL" id="UINC01006486">
    <property type="protein sequence ID" value="SVA27803.1"/>
    <property type="molecule type" value="Genomic_DNA"/>
</dbReference>
<dbReference type="AlphaFoldDB" id="A0A381ULX5"/>
<sequence>MRTILSKRFRTNQLWVGTALVAALAIGALLGSSFARQSVAAQAAALSFSGQKAVVVQPVNAASTADYERVMKAYGETLAASSNAERARMGAGLQLYRAAEGGQGGSVLYVTVLDPVVRGGDYQQITVLAEEFGGGPPGNGDEVRELYSAYTEALAPGAFALNMTLVAEF</sequence>